<proteinExistence type="predicted"/>
<evidence type="ECO:0000313" key="2">
    <source>
        <dbReference type="Proteomes" id="UP001321473"/>
    </source>
</evidence>
<protein>
    <submittedName>
        <fullName evidence="1">Uncharacterized protein</fullName>
    </submittedName>
</protein>
<reference evidence="1 2" key="1">
    <citation type="journal article" date="2023" name="Arcadia Sci">
        <title>De novo assembly of a long-read Amblyomma americanum tick genome.</title>
        <authorList>
            <person name="Chou S."/>
            <person name="Poskanzer K.E."/>
            <person name="Rollins M."/>
            <person name="Thuy-Boun P.S."/>
        </authorList>
    </citation>
    <scope>NUCLEOTIDE SEQUENCE [LARGE SCALE GENOMIC DNA]</scope>
    <source>
        <strain evidence="1">F_SG_1</strain>
        <tissue evidence="1">Salivary glands</tissue>
    </source>
</reference>
<dbReference type="EMBL" id="JARKHS020019598">
    <property type="protein sequence ID" value="KAK8771546.1"/>
    <property type="molecule type" value="Genomic_DNA"/>
</dbReference>
<dbReference type="AlphaFoldDB" id="A0AAQ4E9Y9"/>
<gene>
    <name evidence="1" type="ORF">V5799_025210</name>
</gene>
<name>A0AAQ4E9Y9_AMBAM</name>
<evidence type="ECO:0000313" key="1">
    <source>
        <dbReference type="EMBL" id="KAK8771546.1"/>
    </source>
</evidence>
<comment type="caution">
    <text evidence="1">The sequence shown here is derived from an EMBL/GenBank/DDBJ whole genome shotgun (WGS) entry which is preliminary data.</text>
</comment>
<accession>A0AAQ4E9Y9</accession>
<sequence>MSVTSYQCFAKPDQFTPRNGSQLYTWRLRFEGMLRLRRFVFISYKFTLFVWDMRRRIKERNIVCCCQGRFDVRRR</sequence>
<dbReference type="Proteomes" id="UP001321473">
    <property type="component" value="Unassembled WGS sequence"/>
</dbReference>
<keyword evidence="2" id="KW-1185">Reference proteome</keyword>
<organism evidence="1 2">
    <name type="scientific">Amblyomma americanum</name>
    <name type="common">Lone star tick</name>
    <dbReference type="NCBI Taxonomy" id="6943"/>
    <lineage>
        <taxon>Eukaryota</taxon>
        <taxon>Metazoa</taxon>
        <taxon>Ecdysozoa</taxon>
        <taxon>Arthropoda</taxon>
        <taxon>Chelicerata</taxon>
        <taxon>Arachnida</taxon>
        <taxon>Acari</taxon>
        <taxon>Parasitiformes</taxon>
        <taxon>Ixodida</taxon>
        <taxon>Ixodoidea</taxon>
        <taxon>Ixodidae</taxon>
        <taxon>Amblyomminae</taxon>
        <taxon>Amblyomma</taxon>
    </lineage>
</organism>